<evidence type="ECO:0000313" key="2">
    <source>
        <dbReference type="EMBL" id="OQE36912.1"/>
    </source>
</evidence>
<comment type="caution">
    <text evidence="2">The sequence shown here is derived from an EMBL/GenBank/DDBJ whole genome shotgun (WGS) entry which is preliminary data.</text>
</comment>
<proteinExistence type="predicted"/>
<dbReference type="EMBL" id="MDDG01000011">
    <property type="protein sequence ID" value="OQE36912.1"/>
    <property type="molecule type" value="Genomic_DNA"/>
</dbReference>
<dbReference type="Pfam" id="PF13207">
    <property type="entry name" value="AAA_17"/>
    <property type="match status" value="1"/>
</dbReference>
<sequence length="294" mass="32637">MEPYEMMDDKDASQISQPQSTQVAHTHPRKPVIIGLYGLPESGNTFWLEELKAVIRNDGFAFYDGSEAKTDYCEQATARIKRECCKTGKTAIVAGHFVFWLEKDEECESVCSPEDLVTYTHILYLDPPADLIAEYRLNDAKRSRPNVSTSEACCQDVSSMVDMHLDILRILHLVRETRHVRAVVGTCGIQSVWENALGREGSSETVKVIGGGRVADGLLITPCVKAELITYLQTTRHLHVIAVGNSPLDLAMLQVADQAVVVTGEESTRSKSMEKQLAEVIGKKGFQPCQVLRR</sequence>
<dbReference type="Gene3D" id="3.40.50.1000">
    <property type="entry name" value="HAD superfamily/HAD-like"/>
    <property type="match status" value="1"/>
</dbReference>
<organism evidence="2 3">
    <name type="scientific">Penicillium coprophilum</name>
    <dbReference type="NCBI Taxonomy" id="36646"/>
    <lineage>
        <taxon>Eukaryota</taxon>
        <taxon>Fungi</taxon>
        <taxon>Dikarya</taxon>
        <taxon>Ascomycota</taxon>
        <taxon>Pezizomycotina</taxon>
        <taxon>Eurotiomycetes</taxon>
        <taxon>Eurotiomycetidae</taxon>
        <taxon>Eurotiales</taxon>
        <taxon>Aspergillaceae</taxon>
        <taxon>Penicillium</taxon>
    </lineage>
</organism>
<dbReference type="SUPFAM" id="SSF56784">
    <property type="entry name" value="HAD-like"/>
    <property type="match status" value="1"/>
</dbReference>
<dbReference type="Gene3D" id="3.40.50.300">
    <property type="entry name" value="P-loop containing nucleotide triphosphate hydrolases"/>
    <property type="match status" value="1"/>
</dbReference>
<dbReference type="STRING" id="36646.A0A1V6UEM4"/>
<feature type="compositionally biased region" description="Polar residues" evidence="1">
    <location>
        <begin position="13"/>
        <end position="24"/>
    </location>
</feature>
<protein>
    <submittedName>
        <fullName evidence="2">Uncharacterized protein</fullName>
    </submittedName>
</protein>
<evidence type="ECO:0000256" key="1">
    <source>
        <dbReference type="SAM" id="MobiDB-lite"/>
    </source>
</evidence>
<gene>
    <name evidence="2" type="ORF">PENCOP_c011G01953</name>
</gene>
<accession>A0A1V6UEM4</accession>
<dbReference type="InterPro" id="IPR023214">
    <property type="entry name" value="HAD_sf"/>
</dbReference>
<reference evidence="3" key="1">
    <citation type="journal article" date="2017" name="Nat. Microbiol.">
        <title>Global analysis of biosynthetic gene clusters reveals vast potential of secondary metabolite production in Penicillium species.</title>
        <authorList>
            <person name="Nielsen J.C."/>
            <person name="Grijseels S."/>
            <person name="Prigent S."/>
            <person name="Ji B."/>
            <person name="Dainat J."/>
            <person name="Nielsen K.F."/>
            <person name="Frisvad J.C."/>
            <person name="Workman M."/>
            <person name="Nielsen J."/>
        </authorList>
    </citation>
    <scope>NUCLEOTIDE SEQUENCE [LARGE SCALE GENOMIC DNA]</scope>
    <source>
        <strain evidence="3">IBT 31321</strain>
    </source>
</reference>
<name>A0A1V6UEM4_9EURO</name>
<dbReference type="Proteomes" id="UP000191500">
    <property type="component" value="Unassembled WGS sequence"/>
</dbReference>
<dbReference type="InterPro" id="IPR036412">
    <property type="entry name" value="HAD-like_sf"/>
</dbReference>
<keyword evidence="3" id="KW-1185">Reference proteome</keyword>
<dbReference type="InterPro" id="IPR027417">
    <property type="entry name" value="P-loop_NTPase"/>
</dbReference>
<evidence type="ECO:0000313" key="3">
    <source>
        <dbReference type="Proteomes" id="UP000191500"/>
    </source>
</evidence>
<feature type="region of interest" description="Disordered" evidence="1">
    <location>
        <begin position="1"/>
        <end position="26"/>
    </location>
</feature>
<dbReference type="AlphaFoldDB" id="A0A1V6UEM4"/>